<protein>
    <submittedName>
        <fullName evidence="4">Putative universal stress protein</fullName>
    </submittedName>
</protein>
<dbReference type="RefSeq" id="WP_103920945.1">
    <property type="nucleotide sequence ID" value="NZ_FMSV02000528.1"/>
</dbReference>
<dbReference type="GO" id="GO:0015995">
    <property type="term" value="P:chlorophyll biosynthetic process"/>
    <property type="evidence" value="ECO:0007669"/>
    <property type="project" value="InterPro"/>
</dbReference>
<accession>A0A1H6FD11</accession>
<dbReference type="InterPro" id="IPR042298">
    <property type="entry name" value="P-CP_red_C"/>
</dbReference>
<dbReference type="InterPro" id="IPR006016">
    <property type="entry name" value="UspA"/>
</dbReference>
<dbReference type="SUPFAM" id="SSF52402">
    <property type="entry name" value="Adenine nucleotide alpha hydrolases-like"/>
    <property type="match status" value="2"/>
</dbReference>
<keyword evidence="5" id="KW-1185">Reference proteome</keyword>
<evidence type="ECO:0000256" key="1">
    <source>
        <dbReference type="ARBA" id="ARBA00008791"/>
    </source>
</evidence>
<dbReference type="InterPro" id="IPR014729">
    <property type="entry name" value="Rossmann-like_a/b/a_fold"/>
</dbReference>
<evidence type="ECO:0000259" key="2">
    <source>
        <dbReference type="Pfam" id="PF00582"/>
    </source>
</evidence>
<evidence type="ECO:0000313" key="4">
    <source>
        <dbReference type="EMBL" id="SEH07281.1"/>
    </source>
</evidence>
<sequence>MTQTQANISTDAAAEPLPEYASILLAADSSDHANQGIQDTLEIAKLWQGEITGTHVYAAKMHDMRFRQMEGGLPEQFRQEEELERQRDVHDDLISRGLSIITDSYLDQVDQLSQEQALKFKRRSLEGKNYRELAKEANQGTYDLLVMGALGLGAIKGSLIGTVCERVARRSDIDTLIIKTPQQSIQQGPIVVAVDGSEKSYGGLLRGIAFAKQWAVPLHVISAFDPYYHYVAFNRIADVLSEEAGKVFRFQEQEQLHEEIIDSGLAKIYDGHLSVAKTIANDYDIEITTQLLDGKPWDAILKYVNKINPSLLILGKTGIHADDALDIGGNTENLLRLAPCSLLLSQKKYIPQIERLADVTTSWTLEAEQRMKNVPSFVQNMARAAILRYAQERGHTVITESIMEEATRQLMPKNAEQVMQEIVTAHDAGELKKTVTQQPMQWTAAAKELLNTIKDESLRSNLALRAEKKARAENTYCVDTAHLAAFLETEPAPLHWQAAALARLARVPEGFMRDMSKQRIEDYAKTQQAEEITLELAEAGLAQSRQVMADMEQAQQPKKASVCPFAKMARAKADKAVSQPWTEEAKQRLLSVPAGYCRDMTLKAAESIAQKSNINMIDADFIQGVMATFTEGSEKAQETLSWDEAARQRITKAPDMVRGMLIQEIETWAKEQGLAHVDTSAVDEIKRRWQDKGVFHMGADDPRNA</sequence>
<dbReference type="GO" id="GO:0016491">
    <property type="term" value="F:oxidoreductase activity"/>
    <property type="evidence" value="ECO:0007669"/>
    <property type="project" value="InterPro"/>
</dbReference>
<feature type="domain" description="UspA" evidence="2">
    <location>
        <begin position="189"/>
        <end position="344"/>
    </location>
</feature>
<organism evidence="4 5">
    <name type="scientific">Candidatus Venteria ishoeyi</name>
    <dbReference type="NCBI Taxonomy" id="1899563"/>
    <lineage>
        <taxon>Bacteria</taxon>
        <taxon>Pseudomonadati</taxon>
        <taxon>Pseudomonadota</taxon>
        <taxon>Gammaproteobacteria</taxon>
        <taxon>Thiotrichales</taxon>
        <taxon>Thiotrichaceae</taxon>
        <taxon>Venteria</taxon>
    </lineage>
</organism>
<evidence type="ECO:0000259" key="3">
    <source>
        <dbReference type="Pfam" id="PF08369"/>
    </source>
</evidence>
<dbReference type="Gene3D" id="3.40.50.620">
    <property type="entry name" value="HUPs"/>
    <property type="match status" value="2"/>
</dbReference>
<feature type="domain" description="UspA" evidence="2">
    <location>
        <begin position="20"/>
        <end position="179"/>
    </location>
</feature>
<dbReference type="AlphaFoldDB" id="A0A1H6FD11"/>
<dbReference type="GO" id="GO:0015979">
    <property type="term" value="P:photosynthesis"/>
    <property type="evidence" value="ECO:0007669"/>
    <property type="project" value="InterPro"/>
</dbReference>
<dbReference type="Pfam" id="PF00582">
    <property type="entry name" value="Usp"/>
    <property type="match status" value="2"/>
</dbReference>
<dbReference type="PANTHER" id="PTHR46268:SF6">
    <property type="entry name" value="UNIVERSAL STRESS PROTEIN UP12"/>
    <property type="match status" value="1"/>
</dbReference>
<dbReference type="OrthoDB" id="5717231at2"/>
<name>A0A1H6FD11_9GAMM</name>
<dbReference type="PRINTS" id="PR01438">
    <property type="entry name" value="UNVRSLSTRESS"/>
</dbReference>
<evidence type="ECO:0000313" key="5">
    <source>
        <dbReference type="Proteomes" id="UP000236724"/>
    </source>
</evidence>
<proteinExistence type="inferred from homology"/>
<feature type="domain" description="Light-independent protochlorophyllide reductase subunit B-like C-terminal" evidence="3">
    <location>
        <begin position="363"/>
        <end position="406"/>
    </location>
</feature>
<dbReference type="CDD" id="cd00293">
    <property type="entry name" value="USP-like"/>
    <property type="match status" value="2"/>
</dbReference>
<dbReference type="Gene3D" id="1.10.8.550">
    <property type="entry name" value="Proto-chlorophyllide reductase 57 kD subunit B"/>
    <property type="match status" value="4"/>
</dbReference>
<dbReference type="InterPro" id="IPR013580">
    <property type="entry name" value="LI-POR_suB-like_C"/>
</dbReference>
<reference evidence="4 5" key="1">
    <citation type="submission" date="2016-10" db="EMBL/GenBank/DDBJ databases">
        <authorList>
            <person name="de Groot N.N."/>
        </authorList>
    </citation>
    <scope>NUCLEOTIDE SEQUENCE [LARGE SCALE GENOMIC DNA]</scope>
    <source>
        <strain evidence="4">MBHS1</strain>
    </source>
</reference>
<dbReference type="InterPro" id="IPR006015">
    <property type="entry name" value="Universal_stress_UspA"/>
</dbReference>
<dbReference type="Pfam" id="PF08369">
    <property type="entry name" value="PCP_red"/>
    <property type="match status" value="2"/>
</dbReference>
<gene>
    <name evidence="4" type="ORF">MBHS_03156</name>
</gene>
<comment type="similarity">
    <text evidence="1">Belongs to the universal stress protein A family.</text>
</comment>
<dbReference type="PANTHER" id="PTHR46268">
    <property type="entry name" value="STRESS RESPONSE PROTEIN NHAX"/>
    <property type="match status" value="1"/>
</dbReference>
<feature type="domain" description="Light-independent protochlorophyllide reductase subunit B-like C-terminal" evidence="3">
    <location>
        <begin position="496"/>
        <end position="538"/>
    </location>
</feature>
<dbReference type="EMBL" id="FMSV02000528">
    <property type="protein sequence ID" value="SEH07281.1"/>
    <property type="molecule type" value="Genomic_DNA"/>
</dbReference>
<dbReference type="Proteomes" id="UP000236724">
    <property type="component" value="Unassembled WGS sequence"/>
</dbReference>